<dbReference type="SUPFAM" id="SSF49764">
    <property type="entry name" value="HSP20-like chaperones"/>
    <property type="match status" value="1"/>
</dbReference>
<protein>
    <recommendedName>
        <fullName evidence="4">SHSP domain-containing protein</fullName>
    </recommendedName>
</protein>
<feature type="compositionally biased region" description="Low complexity" evidence="3">
    <location>
        <begin position="187"/>
        <end position="201"/>
    </location>
</feature>
<organism evidence="5 6">
    <name type="scientific">Tetrapyrgos nigripes</name>
    <dbReference type="NCBI Taxonomy" id="182062"/>
    <lineage>
        <taxon>Eukaryota</taxon>
        <taxon>Fungi</taxon>
        <taxon>Dikarya</taxon>
        <taxon>Basidiomycota</taxon>
        <taxon>Agaricomycotina</taxon>
        <taxon>Agaricomycetes</taxon>
        <taxon>Agaricomycetidae</taxon>
        <taxon>Agaricales</taxon>
        <taxon>Marasmiineae</taxon>
        <taxon>Marasmiaceae</taxon>
        <taxon>Tetrapyrgos</taxon>
    </lineage>
</organism>
<dbReference type="CDD" id="cd06464">
    <property type="entry name" value="ACD_sHsps-like"/>
    <property type="match status" value="1"/>
</dbReference>
<feature type="region of interest" description="Disordered" evidence="3">
    <location>
        <begin position="111"/>
        <end position="340"/>
    </location>
</feature>
<evidence type="ECO:0000313" key="5">
    <source>
        <dbReference type="EMBL" id="KAF5367484.1"/>
    </source>
</evidence>
<dbReference type="EMBL" id="JAACJM010000019">
    <property type="protein sequence ID" value="KAF5367484.1"/>
    <property type="molecule type" value="Genomic_DNA"/>
</dbReference>
<evidence type="ECO:0000256" key="3">
    <source>
        <dbReference type="SAM" id="MobiDB-lite"/>
    </source>
</evidence>
<feature type="domain" description="SHSP" evidence="4">
    <location>
        <begin position="336"/>
        <end position="502"/>
    </location>
</feature>
<evidence type="ECO:0000256" key="1">
    <source>
        <dbReference type="PROSITE-ProRule" id="PRU00285"/>
    </source>
</evidence>
<feature type="compositionally biased region" description="Polar residues" evidence="3">
    <location>
        <begin position="140"/>
        <end position="176"/>
    </location>
</feature>
<feature type="compositionally biased region" description="Pro residues" evidence="3">
    <location>
        <begin position="272"/>
        <end position="291"/>
    </location>
</feature>
<proteinExistence type="inferred from homology"/>
<comment type="similarity">
    <text evidence="1 2">Belongs to the small heat shock protein (HSP20) family.</text>
</comment>
<dbReference type="OrthoDB" id="1431247at2759"/>
<sequence>MSGSEPNCDSTRQPIKATMELPRLPSIVMSHPFPGQQYQESLTTPSTPQYPTWETLDNMTQPVEQHEHEDTQQQQHHQQAHGIDFPDILASVPHQIEIPEQFLTTSPLHHNTIQLPPAQQPRSDGAPSPADFTSEHYGDNATSMRASTSTGPVGPTARSSGRQPLRQSPANPTANPTRMHPYRRPQSAASITGPSTSSSSTHPRAVVTRSPQVTTPIISIPASAMSTPPSSADPRVLNFSSAPSGKTPYTSPSSMNPPPLPMTPSEAVMPHYLPPQHPPPQHPVPQYPQHPPTQQSRPQYQYPPIPPQPPSRQPNQPRLQVQTQITPPAQAPAIPARRQRFVPRSDVQYDPRTNVLTACLEMPGVRKDDLRVTLSTCLFNRVKQVVIQGLSQPVFPPATAQSQQGFSGASALSAHTSATPAVGVGHGAGTVPGGLAAPHERIEAANFSIRERKYGEFSRTFPVPSDTKPEDVQAVMEDGILTVRVACGIPALNSETYIIPIR</sequence>
<feature type="compositionally biased region" description="Low complexity" evidence="3">
    <location>
        <begin position="313"/>
        <end position="336"/>
    </location>
</feature>
<accession>A0A8H5GMH8</accession>
<dbReference type="PROSITE" id="PS01031">
    <property type="entry name" value="SHSP"/>
    <property type="match status" value="1"/>
</dbReference>
<comment type="caution">
    <text evidence="5">The sequence shown here is derived from an EMBL/GenBank/DDBJ whole genome shotgun (WGS) entry which is preliminary data.</text>
</comment>
<dbReference type="InterPro" id="IPR008978">
    <property type="entry name" value="HSP20-like_chaperone"/>
</dbReference>
<keyword evidence="6" id="KW-1185">Reference proteome</keyword>
<dbReference type="Pfam" id="PF00011">
    <property type="entry name" value="HSP20"/>
    <property type="match status" value="1"/>
</dbReference>
<evidence type="ECO:0000259" key="4">
    <source>
        <dbReference type="PROSITE" id="PS01031"/>
    </source>
</evidence>
<feature type="region of interest" description="Disordered" evidence="3">
    <location>
        <begin position="27"/>
        <end position="80"/>
    </location>
</feature>
<feature type="compositionally biased region" description="Polar residues" evidence="3">
    <location>
        <begin position="36"/>
        <end position="63"/>
    </location>
</feature>
<feature type="compositionally biased region" description="Polar residues" evidence="3">
    <location>
        <begin position="238"/>
        <end position="249"/>
    </location>
</feature>
<reference evidence="5 6" key="1">
    <citation type="journal article" date="2020" name="ISME J.">
        <title>Uncovering the hidden diversity of litter-decomposition mechanisms in mushroom-forming fungi.</title>
        <authorList>
            <person name="Floudas D."/>
            <person name="Bentzer J."/>
            <person name="Ahren D."/>
            <person name="Johansson T."/>
            <person name="Persson P."/>
            <person name="Tunlid A."/>
        </authorList>
    </citation>
    <scope>NUCLEOTIDE SEQUENCE [LARGE SCALE GENOMIC DNA]</scope>
    <source>
        <strain evidence="5 6">CBS 291.85</strain>
    </source>
</reference>
<dbReference type="AlphaFoldDB" id="A0A8H5GMH8"/>
<feature type="compositionally biased region" description="Low complexity" evidence="3">
    <location>
        <begin position="216"/>
        <end position="234"/>
    </location>
</feature>
<dbReference type="InterPro" id="IPR002068">
    <property type="entry name" value="A-crystallin/Hsp20_dom"/>
</dbReference>
<evidence type="ECO:0000256" key="2">
    <source>
        <dbReference type="RuleBase" id="RU003616"/>
    </source>
</evidence>
<evidence type="ECO:0000313" key="6">
    <source>
        <dbReference type="Proteomes" id="UP000559256"/>
    </source>
</evidence>
<dbReference type="Gene3D" id="2.60.40.790">
    <property type="match status" value="1"/>
</dbReference>
<dbReference type="Proteomes" id="UP000559256">
    <property type="component" value="Unassembled WGS sequence"/>
</dbReference>
<feature type="compositionally biased region" description="Pro residues" evidence="3">
    <location>
        <begin position="301"/>
        <end position="312"/>
    </location>
</feature>
<gene>
    <name evidence="5" type="ORF">D9758_003726</name>
</gene>
<name>A0A8H5GMH8_9AGAR</name>